<proteinExistence type="predicted"/>
<evidence type="ECO:0000259" key="4">
    <source>
        <dbReference type="PROSITE" id="PS51071"/>
    </source>
</evidence>
<evidence type="ECO:0000256" key="1">
    <source>
        <dbReference type="ARBA" id="ARBA00023015"/>
    </source>
</evidence>
<dbReference type="EMBL" id="JAROCC010000001">
    <property type="protein sequence ID" value="MDN4605876.1"/>
    <property type="molecule type" value="Genomic_DNA"/>
</dbReference>
<dbReference type="InterPro" id="IPR035472">
    <property type="entry name" value="RpiR-like_SIS"/>
</dbReference>
<dbReference type="RefSeq" id="WP_301241348.1">
    <property type="nucleotide sequence ID" value="NZ_JAROCC010000001.1"/>
</dbReference>
<keyword evidence="1" id="KW-0805">Transcription regulation</keyword>
<dbReference type="InterPro" id="IPR009057">
    <property type="entry name" value="Homeodomain-like_sf"/>
</dbReference>
<keyword evidence="7" id="KW-1185">Reference proteome</keyword>
<sequence>MSNPIEKLKIKMHELTDTQKKVADFIIKNPMDVAFYTVDQLAGIVGTSTTTIMRLTFSLGYSGYSEFQKGLQEILRSKAAPHTRLEANMKDLTKNDLWLQYVDFQINSIQNTFDVITNESLEKTIKTILNARNIYCTGVRSGLPVAQYLTHGLNRLLGNAKLQNADQSDWIDDVAGFDSTDLVIAISYPRYARRIVDLVSHAKKADATVIAITDSYSSPLAKHADLILPCNSSSLSFHNSITTSIFLSDYLITAVAAQNHEKIKSRLDKVNDILTEINYHHLPSSH</sequence>
<dbReference type="PROSITE" id="PS51071">
    <property type="entry name" value="HTH_RPIR"/>
    <property type="match status" value="1"/>
</dbReference>
<dbReference type="InterPro" id="IPR036388">
    <property type="entry name" value="WH-like_DNA-bd_sf"/>
</dbReference>
<accession>A0ABT8JL43</accession>
<dbReference type="PANTHER" id="PTHR30514">
    <property type="entry name" value="GLUCOKINASE"/>
    <property type="match status" value="1"/>
</dbReference>
<evidence type="ECO:0000256" key="2">
    <source>
        <dbReference type="ARBA" id="ARBA00023125"/>
    </source>
</evidence>
<dbReference type="PANTHER" id="PTHR30514:SF18">
    <property type="entry name" value="RPIR-FAMILY TRANSCRIPTIONAL REGULATOR"/>
    <property type="match status" value="1"/>
</dbReference>
<dbReference type="CDD" id="cd05013">
    <property type="entry name" value="SIS_RpiR"/>
    <property type="match status" value="1"/>
</dbReference>
<protein>
    <submittedName>
        <fullName evidence="6">MurR/RpiR family transcriptional regulator</fullName>
    </submittedName>
</protein>
<dbReference type="Gene3D" id="3.40.50.10490">
    <property type="entry name" value="Glucose-6-phosphate isomerase like protein, domain 1"/>
    <property type="match status" value="1"/>
</dbReference>
<evidence type="ECO:0000259" key="5">
    <source>
        <dbReference type="PROSITE" id="PS51464"/>
    </source>
</evidence>
<gene>
    <name evidence="6" type="ORF">P5G49_00100</name>
</gene>
<dbReference type="Pfam" id="PF01380">
    <property type="entry name" value="SIS"/>
    <property type="match status" value="1"/>
</dbReference>
<dbReference type="Proteomes" id="UP001175097">
    <property type="component" value="Unassembled WGS sequence"/>
</dbReference>
<dbReference type="InterPro" id="IPR001347">
    <property type="entry name" value="SIS_dom"/>
</dbReference>
<feature type="domain" description="HTH rpiR-type" evidence="4">
    <location>
        <begin position="2"/>
        <end position="78"/>
    </location>
</feature>
<comment type="caution">
    <text evidence="6">The sequence shown here is derived from an EMBL/GenBank/DDBJ whole genome shotgun (WGS) entry which is preliminary data.</text>
</comment>
<dbReference type="InterPro" id="IPR046348">
    <property type="entry name" value="SIS_dom_sf"/>
</dbReference>
<evidence type="ECO:0000313" key="7">
    <source>
        <dbReference type="Proteomes" id="UP001175097"/>
    </source>
</evidence>
<organism evidence="6 7">
    <name type="scientific">Sporosarcina highlanderae</name>
    <dbReference type="NCBI Taxonomy" id="3035916"/>
    <lineage>
        <taxon>Bacteria</taxon>
        <taxon>Bacillati</taxon>
        <taxon>Bacillota</taxon>
        <taxon>Bacilli</taxon>
        <taxon>Bacillales</taxon>
        <taxon>Caryophanaceae</taxon>
        <taxon>Sporosarcina</taxon>
    </lineage>
</organism>
<dbReference type="SUPFAM" id="SSF46689">
    <property type="entry name" value="Homeodomain-like"/>
    <property type="match status" value="1"/>
</dbReference>
<evidence type="ECO:0000313" key="6">
    <source>
        <dbReference type="EMBL" id="MDN4605876.1"/>
    </source>
</evidence>
<dbReference type="Pfam" id="PF01418">
    <property type="entry name" value="HTH_6"/>
    <property type="match status" value="1"/>
</dbReference>
<name>A0ABT8JL43_9BACL</name>
<dbReference type="SUPFAM" id="SSF53697">
    <property type="entry name" value="SIS domain"/>
    <property type="match status" value="1"/>
</dbReference>
<dbReference type="InterPro" id="IPR000281">
    <property type="entry name" value="HTH_RpiR"/>
</dbReference>
<dbReference type="Gene3D" id="1.10.10.10">
    <property type="entry name" value="Winged helix-like DNA-binding domain superfamily/Winged helix DNA-binding domain"/>
    <property type="match status" value="1"/>
</dbReference>
<feature type="domain" description="SIS" evidence="5">
    <location>
        <begin position="124"/>
        <end position="262"/>
    </location>
</feature>
<dbReference type="PROSITE" id="PS51464">
    <property type="entry name" value="SIS"/>
    <property type="match status" value="1"/>
</dbReference>
<reference evidence="6" key="1">
    <citation type="submission" date="2023-03" db="EMBL/GenBank/DDBJ databases">
        <title>MT1 and MT2 Draft Genomes of Novel Species.</title>
        <authorList>
            <person name="Venkateswaran K."/>
        </authorList>
    </citation>
    <scope>NUCLEOTIDE SEQUENCE</scope>
    <source>
        <strain evidence="6">F6_3S_P_2</strain>
    </source>
</reference>
<dbReference type="InterPro" id="IPR047640">
    <property type="entry name" value="RpiR-like"/>
</dbReference>
<keyword evidence="3" id="KW-0804">Transcription</keyword>
<evidence type="ECO:0000256" key="3">
    <source>
        <dbReference type="ARBA" id="ARBA00023163"/>
    </source>
</evidence>
<keyword evidence="2" id="KW-0238">DNA-binding</keyword>